<reference evidence="3 4" key="1">
    <citation type="journal article" name="Front. Microbiol.">
        <title>Sugar Metabolism of the First Thermophilic Planctomycete Thermogutta terrifontis: Comparative Genomic and Transcriptomic Approaches.</title>
        <authorList>
            <person name="Elcheninov A.G."/>
            <person name="Menzel P."/>
            <person name="Gudbergsdottir S.R."/>
            <person name="Slesarev A.I."/>
            <person name="Kadnikov V.V."/>
            <person name="Krogh A."/>
            <person name="Bonch-Osmolovskaya E.A."/>
            <person name="Peng X."/>
            <person name="Kublanov I.V."/>
        </authorList>
    </citation>
    <scope>NUCLEOTIDE SEQUENCE [LARGE SCALE GENOMIC DNA]</scope>
    <source>
        <strain evidence="3 4">R1</strain>
    </source>
</reference>
<accession>A0A286RH62</accession>
<evidence type="ECO:0000313" key="4">
    <source>
        <dbReference type="Proteomes" id="UP000215086"/>
    </source>
</evidence>
<evidence type="ECO:0000259" key="2">
    <source>
        <dbReference type="Pfam" id="PF22680"/>
    </source>
</evidence>
<feature type="domain" description="Glycoside hydrolase 123 catalytic" evidence="1">
    <location>
        <begin position="198"/>
        <end position="503"/>
    </location>
</feature>
<name>A0A286RH62_9BACT</name>
<dbReference type="RefSeq" id="WP_095415411.1">
    <property type="nucleotide sequence ID" value="NZ_CP018477.1"/>
</dbReference>
<proteinExistence type="predicted"/>
<dbReference type="KEGG" id="ttf:THTE_2697"/>
<sequence>MRLAGSLTTIGLLCTLWTPWLNGVVAEVWVEDVHTKVLRDARPSDKASQEFQLESARNEYESAQFVVRTPEPVKELTVKISDLLHENQIDRISAEHIRVRFVGYILLNKNTPDSELIRVAAAPCEIPDPLLEDSTIALPPGQAQPIWITVFVPEDAKPGSYSGTVTVSLDKQETQLPMTLRVFSFALPGERHLFVTNWFNLGNIAKAHGVELYSDAFWSILERYARDMAEHRQNVVLTPWSLIEVVRREDGSLSFDYSRFDRFVETFFRAGVSDGIEISHVGYPEGGWGNRVVLSRLRARDAKTGSYVTLEYSEGLKPFLENLERHLEEKGWLSKAMIHVSDEPAIMNVGSWREASALVHQAAPRLRRIDAIETTDFDGFLEIWVPKLSQYDAWREAFEKRRNSAELWYYICCHPFGNVYPNRFLDFPGTSVRVLHWINYRYDLKGYLHWGWNFWGENPFGVPRENLPPGDTHVVYPGRDGPLDSIRWEIQRESLEDFEYLYLLQSKIEQIRTRLGEAARFIDPRQRPLELVRRVVPDLGSVTRESSVIWQTRKLIADEIEALDQPPLGLVVTQPPEGTTLIHGPINLEVRGVVETGTEVLVNGTPISVRDDGWFGCRATPRGERGEVRVEFRKDNHTKTMTRYFTVRRS</sequence>
<keyword evidence="4" id="KW-1185">Reference proteome</keyword>
<protein>
    <submittedName>
        <fullName evidence="3">Neuraminidase NanP</fullName>
    </submittedName>
</protein>
<dbReference type="OrthoDB" id="197680at2"/>
<dbReference type="Proteomes" id="UP000215086">
    <property type="component" value="Chromosome"/>
</dbReference>
<dbReference type="Pfam" id="PF13320">
    <property type="entry name" value="GH123_cat"/>
    <property type="match status" value="1"/>
</dbReference>
<dbReference type="InterPro" id="IPR053850">
    <property type="entry name" value="Glyco_hydro_123_N_2"/>
</dbReference>
<evidence type="ECO:0000259" key="1">
    <source>
        <dbReference type="Pfam" id="PF13320"/>
    </source>
</evidence>
<feature type="domain" description="Glycoside hydrolase 123 N-terminal" evidence="2">
    <location>
        <begin position="43"/>
        <end position="168"/>
    </location>
</feature>
<organism evidence="3 4">
    <name type="scientific">Thermogutta terrifontis</name>
    <dbReference type="NCBI Taxonomy" id="1331910"/>
    <lineage>
        <taxon>Bacteria</taxon>
        <taxon>Pseudomonadati</taxon>
        <taxon>Planctomycetota</taxon>
        <taxon>Planctomycetia</taxon>
        <taxon>Pirellulales</taxon>
        <taxon>Thermoguttaceae</taxon>
        <taxon>Thermogutta</taxon>
    </lineage>
</organism>
<evidence type="ECO:0000313" key="3">
    <source>
        <dbReference type="EMBL" id="ASV75299.1"/>
    </source>
</evidence>
<dbReference type="EMBL" id="CP018477">
    <property type="protein sequence ID" value="ASV75299.1"/>
    <property type="molecule type" value="Genomic_DNA"/>
</dbReference>
<dbReference type="InterPro" id="IPR025150">
    <property type="entry name" value="GH123_cat"/>
</dbReference>
<gene>
    <name evidence="3" type="ORF">THTE_2697</name>
</gene>
<dbReference type="Pfam" id="PF22680">
    <property type="entry name" value="Glyco_hydro_123_N_2"/>
    <property type="match status" value="1"/>
</dbReference>
<dbReference type="AlphaFoldDB" id="A0A286RH62"/>